<comment type="caution">
    <text evidence="7">The sequence shown here is derived from an EMBL/GenBank/DDBJ whole genome shotgun (WGS) entry which is preliminary data.</text>
</comment>
<dbReference type="PANTHER" id="PTHR33376">
    <property type="match status" value="1"/>
</dbReference>
<dbReference type="EMBL" id="JADFFK010000031">
    <property type="protein sequence ID" value="MBE9640352.1"/>
    <property type="molecule type" value="Genomic_DNA"/>
</dbReference>
<comment type="subcellular location">
    <subcellularLocation>
        <location evidence="1">Periplasm</location>
    </subcellularLocation>
</comment>
<dbReference type="Pfam" id="PF03480">
    <property type="entry name" value="DctP"/>
    <property type="match status" value="1"/>
</dbReference>
<dbReference type="Gene3D" id="3.40.190.170">
    <property type="entry name" value="Bacterial extracellular solute-binding protein, family 7"/>
    <property type="match status" value="1"/>
</dbReference>
<feature type="signal peptide" evidence="6">
    <location>
        <begin position="1"/>
        <end position="23"/>
    </location>
</feature>
<dbReference type="InterPro" id="IPR018389">
    <property type="entry name" value="DctP_fam"/>
</dbReference>
<evidence type="ECO:0000256" key="2">
    <source>
        <dbReference type="ARBA" id="ARBA00009023"/>
    </source>
</evidence>
<evidence type="ECO:0000256" key="3">
    <source>
        <dbReference type="ARBA" id="ARBA00022448"/>
    </source>
</evidence>
<dbReference type="PANTHER" id="PTHR33376:SF7">
    <property type="entry name" value="C4-DICARBOXYLATE-BINDING PROTEIN DCTB"/>
    <property type="match status" value="1"/>
</dbReference>
<dbReference type="InterPro" id="IPR004682">
    <property type="entry name" value="TRAP_DctP"/>
</dbReference>
<proteinExistence type="inferred from homology"/>
<sequence>MTQFSFAATALAVGLTLAGAATAQEYTARFSLDVQEGNPKYLAAESFANAVSEATDGAVKIQLFANGLLGGEVESAEGMRLGSIQGGIITSSVFATWVPEVQVLDLPFLFRDDAHAVAANPVLSERLADKFEAQGFHLLGFSINGARQPMSTFPITSPEDVKGKKMRVIQSPIHIALWEAVGAAPVPIPAAEVYNSMQTGVVDFFDNTATNYLTFKFFEVAPYYTDLRHVYAMGTWVVAKSWWDSLPAEYQAAITEAAASAQAEVAPMLAEVDAASLAETEAQGATINVIEDKQPWIDLMEPVWAEFAPKIPGAEATIEAVQAIE</sequence>
<evidence type="ECO:0000256" key="6">
    <source>
        <dbReference type="SAM" id="SignalP"/>
    </source>
</evidence>
<keyword evidence="3" id="KW-0813">Transport</keyword>
<evidence type="ECO:0000256" key="4">
    <source>
        <dbReference type="ARBA" id="ARBA00022729"/>
    </source>
</evidence>
<dbReference type="NCBIfam" id="NF037995">
    <property type="entry name" value="TRAP_S1"/>
    <property type="match status" value="1"/>
</dbReference>
<reference evidence="7 8" key="1">
    <citation type="journal article" date="2021" name="Int. J. Syst. Evol. Microbiol.">
        <title>Salipiger mangrovisoli sp. nov., isolated from mangrove soil and the proposal for the reclassification of Paraphaeobacter pallidus as Salipiger pallidus comb. nov.</title>
        <authorList>
            <person name="Du J."/>
            <person name="Liu Y."/>
            <person name="Pei T."/>
            <person name="Deng M.R."/>
            <person name="Zhu H."/>
        </authorList>
    </citation>
    <scope>NUCLEOTIDE SEQUENCE [LARGE SCALE GENOMIC DNA]</scope>
    <source>
        <strain evidence="7 8">6D45A</strain>
    </source>
</reference>
<comment type="similarity">
    <text evidence="2">Belongs to the bacterial solute-binding protein 7 family.</text>
</comment>
<organism evidence="7 8">
    <name type="scientific">Salipiger mangrovisoli</name>
    <dbReference type="NCBI Taxonomy" id="2865933"/>
    <lineage>
        <taxon>Bacteria</taxon>
        <taxon>Pseudomonadati</taxon>
        <taxon>Pseudomonadota</taxon>
        <taxon>Alphaproteobacteria</taxon>
        <taxon>Rhodobacterales</taxon>
        <taxon>Roseobacteraceae</taxon>
        <taxon>Salipiger</taxon>
    </lineage>
</organism>
<evidence type="ECO:0000256" key="5">
    <source>
        <dbReference type="ARBA" id="ARBA00022764"/>
    </source>
</evidence>
<keyword evidence="4 6" id="KW-0732">Signal</keyword>
<keyword evidence="8" id="KW-1185">Reference proteome</keyword>
<feature type="chain" id="PRO_5046305279" evidence="6">
    <location>
        <begin position="24"/>
        <end position="325"/>
    </location>
</feature>
<dbReference type="RefSeq" id="WP_194137622.1">
    <property type="nucleotide sequence ID" value="NZ_JADFFK010000031.1"/>
</dbReference>
<dbReference type="PIRSF" id="PIRSF006470">
    <property type="entry name" value="DctB"/>
    <property type="match status" value="1"/>
</dbReference>
<dbReference type="NCBIfam" id="TIGR00787">
    <property type="entry name" value="dctP"/>
    <property type="match status" value="1"/>
</dbReference>
<evidence type="ECO:0000313" key="8">
    <source>
        <dbReference type="Proteomes" id="UP000607796"/>
    </source>
</evidence>
<dbReference type="InterPro" id="IPR038404">
    <property type="entry name" value="TRAP_DctP_sf"/>
</dbReference>
<dbReference type="CDD" id="cd13603">
    <property type="entry name" value="PBP2_TRAP_Siap_TeaA_like"/>
    <property type="match status" value="1"/>
</dbReference>
<accession>A0ABR9XA90</accession>
<protein>
    <submittedName>
        <fullName evidence="7">TRAP transporter substrate-binding protein</fullName>
    </submittedName>
</protein>
<evidence type="ECO:0000256" key="1">
    <source>
        <dbReference type="ARBA" id="ARBA00004418"/>
    </source>
</evidence>
<dbReference type="Proteomes" id="UP000607796">
    <property type="component" value="Unassembled WGS sequence"/>
</dbReference>
<gene>
    <name evidence="7" type="ORF">IQ782_26205</name>
</gene>
<evidence type="ECO:0000313" key="7">
    <source>
        <dbReference type="EMBL" id="MBE9640352.1"/>
    </source>
</evidence>
<name>A0ABR9XA90_9RHOB</name>
<keyword evidence="5" id="KW-0574">Periplasm</keyword>